<evidence type="ECO:0000256" key="1">
    <source>
        <dbReference type="SAM" id="Phobius"/>
    </source>
</evidence>
<evidence type="ECO:0000313" key="3">
    <source>
        <dbReference type="Proteomes" id="UP000297597"/>
    </source>
</evidence>
<keyword evidence="1" id="KW-0812">Transmembrane</keyword>
<keyword evidence="3" id="KW-1185">Reference proteome</keyword>
<dbReference type="AlphaFoldDB" id="A0A4Y7RRB1"/>
<gene>
    <name evidence="2" type="ORF">Pmgp_01744</name>
</gene>
<reference evidence="2 3" key="1">
    <citation type="journal article" date="2018" name="Environ. Microbiol.">
        <title>Novel energy conservation strategies and behaviour of Pelotomaculum schinkii driving syntrophic propionate catabolism.</title>
        <authorList>
            <person name="Hidalgo-Ahumada C.A.P."/>
            <person name="Nobu M.K."/>
            <person name="Narihiro T."/>
            <person name="Tamaki H."/>
            <person name="Liu W.T."/>
            <person name="Kamagata Y."/>
            <person name="Stams A.J.M."/>
            <person name="Imachi H."/>
            <person name="Sousa D.Z."/>
        </authorList>
    </citation>
    <scope>NUCLEOTIDE SEQUENCE [LARGE SCALE GENOMIC DNA]</scope>
    <source>
        <strain evidence="2 3">MGP</strain>
    </source>
</reference>
<keyword evidence="1" id="KW-1133">Transmembrane helix</keyword>
<dbReference type="EMBL" id="QFFZ01000015">
    <property type="protein sequence ID" value="TEB11381.1"/>
    <property type="molecule type" value="Genomic_DNA"/>
</dbReference>
<protein>
    <submittedName>
        <fullName evidence="2">Uncharacterized protein</fullName>
    </submittedName>
</protein>
<name>A0A4Y7RRB1_9FIRM</name>
<accession>A0A4Y7RRB1</accession>
<organism evidence="2 3">
    <name type="scientific">Pelotomaculum propionicicum</name>
    <dbReference type="NCBI Taxonomy" id="258475"/>
    <lineage>
        <taxon>Bacteria</taxon>
        <taxon>Bacillati</taxon>
        <taxon>Bacillota</taxon>
        <taxon>Clostridia</taxon>
        <taxon>Eubacteriales</taxon>
        <taxon>Desulfotomaculaceae</taxon>
        <taxon>Pelotomaculum</taxon>
    </lineage>
</organism>
<dbReference type="Proteomes" id="UP000297597">
    <property type="component" value="Unassembled WGS sequence"/>
</dbReference>
<keyword evidence="1" id="KW-0472">Membrane</keyword>
<sequence length="69" mass="7843">MQRILLWGSILLILIEASTYGVSIYLKYHLPGGAGLSDSMLYTLIYTYRRLPIVIVLLLFFAYTCKPGK</sequence>
<proteinExistence type="predicted"/>
<feature type="transmembrane region" description="Helical" evidence="1">
    <location>
        <begin position="45"/>
        <end position="65"/>
    </location>
</feature>
<comment type="caution">
    <text evidence="2">The sequence shown here is derived from an EMBL/GenBank/DDBJ whole genome shotgun (WGS) entry which is preliminary data.</text>
</comment>
<evidence type="ECO:0000313" key="2">
    <source>
        <dbReference type="EMBL" id="TEB11381.1"/>
    </source>
</evidence>